<dbReference type="Pfam" id="PF04068">
    <property type="entry name" value="Fer4_RLI"/>
    <property type="match status" value="1"/>
</dbReference>
<evidence type="ECO:0000256" key="2">
    <source>
        <dbReference type="ARBA" id="ARBA00022517"/>
    </source>
</evidence>
<evidence type="ECO:0000256" key="4">
    <source>
        <dbReference type="ARBA" id="ARBA00022679"/>
    </source>
</evidence>
<dbReference type="InterPro" id="IPR007177">
    <property type="entry name" value="Tsr3_C"/>
</dbReference>
<feature type="compositionally biased region" description="Basic and acidic residues" evidence="7">
    <location>
        <begin position="280"/>
        <end position="290"/>
    </location>
</feature>
<keyword evidence="2 6" id="KW-0690">Ribosome biogenesis</keyword>
<comment type="caution">
    <text evidence="10">The sequence shown here is derived from an EMBL/GenBank/DDBJ whole genome shotgun (WGS) entry which is preliminary data.</text>
</comment>
<feature type="domain" description="RNase L inhibitor RLI-like possible metal-binding" evidence="9">
    <location>
        <begin position="64"/>
        <end position="97"/>
    </location>
</feature>
<comment type="similarity">
    <text evidence="6">Belongs to the TDD superfamily. TSR3 family.</text>
</comment>
<feature type="region of interest" description="Disordered" evidence="7">
    <location>
        <begin position="356"/>
        <end position="380"/>
    </location>
</feature>
<dbReference type="PANTHER" id="PTHR20426">
    <property type="entry name" value="RIBOSOME BIOGENESIS PROTEIN TSR3 HOMOLOG"/>
    <property type="match status" value="1"/>
</dbReference>
<dbReference type="AlphaFoldDB" id="A0AAN8K8N2"/>
<evidence type="ECO:0000256" key="6">
    <source>
        <dbReference type="HAMAP-Rule" id="MF_03146"/>
    </source>
</evidence>
<dbReference type="InterPro" id="IPR022968">
    <property type="entry name" value="Tsr3-like"/>
</dbReference>
<gene>
    <name evidence="10" type="ORF">SNE40_005770</name>
</gene>
<comment type="function">
    <text evidence="6">Aminocarboxypropyltransferase that catalyzes the aminocarboxypropyl transfer on pseudouridine in 18S rRNA. It constitutes the last step in biosynthesis of the hypermodified N1-methyl-N3-(3-amino-3-carboxypropyl) pseudouridine (m1acp3-Psi).</text>
</comment>
<proteinExistence type="inferred from homology"/>
<dbReference type="InterPro" id="IPR007209">
    <property type="entry name" value="RNaseL-inhib-like_metal-bd_dom"/>
</dbReference>
<keyword evidence="4 6" id="KW-0808">Transferase</keyword>
<dbReference type="EC" id="2.5.1.157" evidence="6"/>
<comment type="caution">
    <text evidence="6">Lacks conserved residue(s) required for the propagation of feature annotation.</text>
</comment>
<name>A0AAN8K8N2_PATCE</name>
<sequence length="380" mass="43295">MGRHKTYGHQNNGPRKMTKRDRHQARQNKFDEEKFNEDISTVLTNEENGESGAAFWSPEKFPCPLAMWDFEHCDPKKCTGRKLIRLGYVRNLKTNKRFNGLILTPVGTKCLSPEDREIIADRGVAVIDCSWAKLQETPLAKMKGTNARLLPYLVATNPVNYGRPCKLSCVEAYAAAFYITGFKELGKILLKKFKWGGEFYKLNRELLDIYASCSSGQEVVAAQQIYLDKLAGEQKEEDSSMMSSDLGLEHYNPNRRDFPISSSSDSSSDEDSDDSEEEELHIREENKKSDIYNNDTDDEEDDDENKLDLDVNNLLRQTDVNSDKLSEQLQLKTDDKEDADENILDQDVNNLLKQTEESSNKLSEQLQLKTDLSSCIKDTS</sequence>
<evidence type="ECO:0000259" key="9">
    <source>
        <dbReference type="Pfam" id="PF04068"/>
    </source>
</evidence>
<evidence type="ECO:0000256" key="7">
    <source>
        <dbReference type="SAM" id="MobiDB-lite"/>
    </source>
</evidence>
<evidence type="ECO:0000259" key="8">
    <source>
        <dbReference type="Pfam" id="PF04034"/>
    </source>
</evidence>
<feature type="region of interest" description="Disordered" evidence="7">
    <location>
        <begin position="236"/>
        <end position="307"/>
    </location>
</feature>
<keyword evidence="5 6" id="KW-0949">S-adenosyl-L-methionine</keyword>
<dbReference type="GO" id="GO:0030490">
    <property type="term" value="P:maturation of SSU-rRNA"/>
    <property type="evidence" value="ECO:0007669"/>
    <property type="project" value="TreeGrafter"/>
</dbReference>
<dbReference type="HAMAP" id="MF_01116">
    <property type="entry name" value="TSR3"/>
    <property type="match status" value="1"/>
</dbReference>
<evidence type="ECO:0000313" key="10">
    <source>
        <dbReference type="EMBL" id="KAK6187833.1"/>
    </source>
</evidence>
<feature type="binding site" evidence="6">
    <location>
        <position position="150"/>
    </location>
    <ligand>
        <name>S-adenosyl-L-methionine</name>
        <dbReference type="ChEBI" id="CHEBI:59789"/>
    </ligand>
</feature>
<organism evidence="10 11">
    <name type="scientific">Patella caerulea</name>
    <name type="common">Rayed Mediterranean limpet</name>
    <dbReference type="NCBI Taxonomy" id="87958"/>
    <lineage>
        <taxon>Eukaryota</taxon>
        <taxon>Metazoa</taxon>
        <taxon>Spiralia</taxon>
        <taxon>Lophotrochozoa</taxon>
        <taxon>Mollusca</taxon>
        <taxon>Gastropoda</taxon>
        <taxon>Patellogastropoda</taxon>
        <taxon>Patelloidea</taxon>
        <taxon>Patellidae</taxon>
        <taxon>Patella</taxon>
    </lineage>
</organism>
<keyword evidence="1" id="KW-0963">Cytoplasm</keyword>
<keyword evidence="11" id="KW-1185">Reference proteome</keyword>
<evidence type="ECO:0000256" key="1">
    <source>
        <dbReference type="ARBA" id="ARBA00022490"/>
    </source>
</evidence>
<feature type="region of interest" description="Disordered" evidence="7">
    <location>
        <begin position="324"/>
        <end position="343"/>
    </location>
</feature>
<accession>A0AAN8K8N2</accession>
<dbReference type="Pfam" id="PF04034">
    <property type="entry name" value="Ribo_biogen_C"/>
    <property type="match status" value="1"/>
</dbReference>
<evidence type="ECO:0000313" key="11">
    <source>
        <dbReference type="Proteomes" id="UP001347796"/>
    </source>
</evidence>
<feature type="binding site" evidence="6">
    <location>
        <position position="79"/>
    </location>
    <ligand>
        <name>S-adenosyl-L-methionine</name>
        <dbReference type="ChEBI" id="CHEBI:59789"/>
    </ligand>
</feature>
<feature type="domain" description="16S/18S rRNA aminocarboxypropyltransferase Tsr3 C-terminal" evidence="8">
    <location>
        <begin position="101"/>
        <end position="226"/>
    </location>
</feature>
<dbReference type="NCBIfam" id="NF002621">
    <property type="entry name" value="PRK02287.1"/>
    <property type="match status" value="1"/>
</dbReference>
<evidence type="ECO:0000256" key="5">
    <source>
        <dbReference type="ARBA" id="ARBA00022691"/>
    </source>
</evidence>
<feature type="binding site" evidence="6">
    <location>
        <position position="127"/>
    </location>
    <ligand>
        <name>S-adenosyl-L-methionine</name>
        <dbReference type="ChEBI" id="CHEBI:59789"/>
    </ligand>
</feature>
<feature type="region of interest" description="Disordered" evidence="7">
    <location>
        <begin position="1"/>
        <end position="31"/>
    </location>
</feature>
<feature type="compositionally biased region" description="Basic residues" evidence="7">
    <location>
        <begin position="16"/>
        <end position="26"/>
    </location>
</feature>
<dbReference type="Proteomes" id="UP001347796">
    <property type="component" value="Unassembled WGS sequence"/>
</dbReference>
<reference evidence="10 11" key="1">
    <citation type="submission" date="2024-01" db="EMBL/GenBank/DDBJ databases">
        <title>The genome of the rayed Mediterranean limpet Patella caerulea (Linnaeus, 1758).</title>
        <authorList>
            <person name="Anh-Thu Weber A."/>
            <person name="Halstead-Nussloch G."/>
        </authorList>
    </citation>
    <scope>NUCLEOTIDE SEQUENCE [LARGE SCALE GENOMIC DNA]</scope>
    <source>
        <strain evidence="10">AATW-2023a</strain>
        <tissue evidence="10">Whole specimen</tissue>
    </source>
</reference>
<protein>
    <recommendedName>
        <fullName evidence="6">18S rRNA aminocarboxypropyltransferase</fullName>
        <ecNumber evidence="6">2.5.1.157</ecNumber>
    </recommendedName>
</protein>
<feature type="compositionally biased region" description="Acidic residues" evidence="7">
    <location>
        <begin position="267"/>
        <end position="279"/>
    </location>
</feature>
<dbReference type="EMBL" id="JAZGQO010000004">
    <property type="protein sequence ID" value="KAK6187833.1"/>
    <property type="molecule type" value="Genomic_DNA"/>
</dbReference>
<dbReference type="GO" id="GO:0106388">
    <property type="term" value="F:rRNA small subunit aminocarboxypropyltransferase activity"/>
    <property type="evidence" value="ECO:0007669"/>
    <property type="project" value="UniProtKB-EC"/>
</dbReference>
<dbReference type="GO" id="GO:1904047">
    <property type="term" value="F:S-adenosyl-L-methionine binding"/>
    <property type="evidence" value="ECO:0007669"/>
    <property type="project" value="UniProtKB-UniRule"/>
</dbReference>
<dbReference type="GO" id="GO:0000455">
    <property type="term" value="P:enzyme-directed rRNA pseudouridine synthesis"/>
    <property type="evidence" value="ECO:0007669"/>
    <property type="project" value="UniProtKB-UniRule"/>
</dbReference>
<comment type="catalytic activity">
    <reaction evidence="6">
        <text>an N(1)-methylpseudouridine in rRNA + S-adenosyl-L-methionine = N(1)-methyl-N(3)-[(3S)-3-amino-3-carboxypropyl]pseudouridine in rRNA + S-methyl-5'-thioadenosine + H(+)</text>
        <dbReference type="Rhea" id="RHEA:63296"/>
        <dbReference type="Rhea" id="RHEA-COMP:11634"/>
        <dbReference type="Rhea" id="RHEA-COMP:16310"/>
        <dbReference type="ChEBI" id="CHEBI:15378"/>
        <dbReference type="ChEBI" id="CHEBI:17509"/>
        <dbReference type="ChEBI" id="CHEBI:59789"/>
        <dbReference type="ChEBI" id="CHEBI:74890"/>
        <dbReference type="ChEBI" id="CHEBI:146234"/>
        <dbReference type="EC" id="2.5.1.157"/>
    </reaction>
</comment>
<feature type="compositionally biased region" description="Acidic residues" evidence="7">
    <location>
        <begin position="295"/>
        <end position="305"/>
    </location>
</feature>
<evidence type="ECO:0000256" key="3">
    <source>
        <dbReference type="ARBA" id="ARBA00022552"/>
    </source>
</evidence>
<dbReference type="PANTHER" id="PTHR20426:SF0">
    <property type="entry name" value="18S RRNA AMINOCARBOXYPROPYLTRANSFERASE"/>
    <property type="match status" value="1"/>
</dbReference>
<feature type="compositionally biased region" description="Polar residues" evidence="7">
    <location>
        <begin position="360"/>
        <end position="380"/>
    </location>
</feature>
<keyword evidence="3 6" id="KW-0698">rRNA processing</keyword>